<dbReference type="Proteomes" id="UP000009049">
    <property type="component" value="Chromosome"/>
</dbReference>
<dbReference type="InterPro" id="IPR052353">
    <property type="entry name" value="Benzoxazolinone_Detox_Enz"/>
</dbReference>
<accession>A4CQ64</accession>
<dbReference type="eggNOG" id="COG2258">
    <property type="taxonomic scope" value="Bacteria"/>
</dbReference>
<organism evidence="2 3">
    <name type="scientific">Robiginitalea biformata (strain ATCC BAA-864 / DSM 15991 / KCTC 12146 / HTCC2501)</name>
    <dbReference type="NCBI Taxonomy" id="313596"/>
    <lineage>
        <taxon>Bacteria</taxon>
        <taxon>Pseudomonadati</taxon>
        <taxon>Bacteroidota</taxon>
        <taxon>Flavobacteriia</taxon>
        <taxon>Flavobacteriales</taxon>
        <taxon>Flavobacteriaceae</taxon>
        <taxon>Robiginitalea</taxon>
    </lineage>
</organism>
<dbReference type="GO" id="GO:0003824">
    <property type="term" value="F:catalytic activity"/>
    <property type="evidence" value="ECO:0007669"/>
    <property type="project" value="InterPro"/>
</dbReference>
<dbReference type="SUPFAM" id="SSF50800">
    <property type="entry name" value="PK beta-barrel domain-like"/>
    <property type="match status" value="1"/>
</dbReference>
<dbReference type="Pfam" id="PF03473">
    <property type="entry name" value="MOSC"/>
    <property type="match status" value="1"/>
</dbReference>
<dbReference type="STRING" id="313596.RB2501_01945"/>
<evidence type="ECO:0000313" key="2">
    <source>
        <dbReference type="EMBL" id="EAR14149.1"/>
    </source>
</evidence>
<sequence>MRPDKYPAHAIHQAARFRAAFFLGAVWPVSANTRKWLNWYMEIISTNTGKPTTFRWKGKDVVTGIYKSPQPDGIYLDREGVRNDYIGNPKVHGGSYKAFYMFAASEYPYWQRQFHRPEWGYGLFGENLSVDGLDESALRMGAVYRLGEAVIRITTPREPCYKLGVRFGDQGIIDRFIKRGRPGAYGQVIEPGRVRPGDRMSLQEARGESPDIASFFKMIYAGEKDPQILAGALDTDILPEKMRKQLRRWQRLG</sequence>
<reference evidence="2 3" key="1">
    <citation type="journal article" date="2009" name="J. Bacteriol.">
        <title>Complete genome sequence of Robiginitalea biformata HTCC2501.</title>
        <authorList>
            <person name="Oh H.M."/>
            <person name="Giovannoni S.J."/>
            <person name="Lee K."/>
            <person name="Ferriera S."/>
            <person name="Johnson J."/>
            <person name="Cho J.C."/>
        </authorList>
    </citation>
    <scope>NUCLEOTIDE SEQUENCE [LARGE SCALE GENOMIC DNA]</scope>
    <source>
        <strain evidence="3">ATCC BAA-864 / HTCC2501 / KCTC 12146</strain>
    </source>
</reference>
<name>A4CQ64_ROBBH</name>
<gene>
    <name evidence="2" type="ordered locus">RB2501_01945</name>
</gene>
<dbReference type="InterPro" id="IPR011037">
    <property type="entry name" value="Pyrv_Knase-like_insert_dom_sf"/>
</dbReference>
<dbReference type="HOGENOM" id="CLU_082566_1_0_10"/>
<dbReference type="PANTHER" id="PTHR30212">
    <property type="entry name" value="PROTEIN YIIM"/>
    <property type="match status" value="1"/>
</dbReference>
<keyword evidence="3" id="KW-1185">Reference proteome</keyword>
<proteinExistence type="predicted"/>
<protein>
    <recommendedName>
        <fullName evidence="1">MOSC domain-containing protein</fullName>
    </recommendedName>
</protein>
<evidence type="ECO:0000259" key="1">
    <source>
        <dbReference type="PROSITE" id="PS51340"/>
    </source>
</evidence>
<feature type="domain" description="MOSC" evidence="1">
    <location>
        <begin position="68"/>
        <end position="203"/>
    </location>
</feature>
<dbReference type="EMBL" id="CP001712">
    <property type="protein sequence ID" value="EAR14149.1"/>
    <property type="molecule type" value="Genomic_DNA"/>
</dbReference>
<dbReference type="AlphaFoldDB" id="A4CQ64"/>
<dbReference type="KEGG" id="rbi:RB2501_01945"/>
<dbReference type="Gene3D" id="2.40.33.20">
    <property type="entry name" value="PK beta-barrel domain-like"/>
    <property type="match status" value="1"/>
</dbReference>
<evidence type="ECO:0000313" key="3">
    <source>
        <dbReference type="Proteomes" id="UP000009049"/>
    </source>
</evidence>
<dbReference type="PANTHER" id="PTHR30212:SF2">
    <property type="entry name" value="PROTEIN YIIM"/>
    <property type="match status" value="1"/>
</dbReference>
<dbReference type="GO" id="GO:0030170">
    <property type="term" value="F:pyridoxal phosphate binding"/>
    <property type="evidence" value="ECO:0007669"/>
    <property type="project" value="InterPro"/>
</dbReference>
<dbReference type="InterPro" id="IPR005302">
    <property type="entry name" value="MoCF_Sase_C"/>
</dbReference>
<dbReference type="PROSITE" id="PS51340">
    <property type="entry name" value="MOSC"/>
    <property type="match status" value="1"/>
</dbReference>
<dbReference type="GO" id="GO:0030151">
    <property type="term" value="F:molybdenum ion binding"/>
    <property type="evidence" value="ECO:0007669"/>
    <property type="project" value="InterPro"/>
</dbReference>